<dbReference type="Gene3D" id="4.10.400.10">
    <property type="entry name" value="Low-density Lipoprotein Receptor"/>
    <property type="match status" value="1"/>
</dbReference>
<organism evidence="13">
    <name type="scientific">Anisakis simplex</name>
    <name type="common">Herring worm</name>
    <dbReference type="NCBI Taxonomy" id="6269"/>
    <lineage>
        <taxon>Eukaryota</taxon>
        <taxon>Metazoa</taxon>
        <taxon>Ecdysozoa</taxon>
        <taxon>Nematoda</taxon>
        <taxon>Chromadorea</taxon>
        <taxon>Rhabditida</taxon>
        <taxon>Spirurina</taxon>
        <taxon>Ascaridomorpha</taxon>
        <taxon>Ascaridoidea</taxon>
        <taxon>Anisakidae</taxon>
        <taxon>Anisakis</taxon>
        <taxon>Anisakis simplex complex</taxon>
    </lineage>
</organism>
<dbReference type="InterPro" id="IPR002172">
    <property type="entry name" value="LDrepeatLR_classA_rpt"/>
</dbReference>
<keyword evidence="4" id="KW-0677">Repeat</keyword>
<dbReference type="GO" id="GO:0016192">
    <property type="term" value="P:vesicle-mediated transport"/>
    <property type="evidence" value="ECO:0007669"/>
    <property type="project" value="UniProtKB-ARBA"/>
</dbReference>
<feature type="disulfide bond" evidence="10">
    <location>
        <begin position="96"/>
        <end position="111"/>
    </location>
</feature>
<accession>A0A0M3JU40</accession>
<dbReference type="PROSITE" id="PS01209">
    <property type="entry name" value="LDLRA_1"/>
    <property type="match status" value="1"/>
</dbReference>
<evidence type="ECO:0000256" key="3">
    <source>
        <dbReference type="ARBA" id="ARBA00022692"/>
    </source>
</evidence>
<dbReference type="PROSITE" id="PS50068">
    <property type="entry name" value="LDLRA_2"/>
    <property type="match status" value="1"/>
</dbReference>
<sequence>MVNTRQWYILLTGQSLSTGVRFGDHQNLVPTEECLSLSIRSMHHMSVFFCALVCVRPVLTIPKSSENGMTSLPRCLNQAEFRCESGEQCIPKEWLCDGRNDCADGSDERFCRHDSFQPFLVGLFLFERDFIFKLHVWFILNSYVTVELLCSRV</sequence>
<evidence type="ECO:0000256" key="10">
    <source>
        <dbReference type="PROSITE-ProRule" id="PRU00124"/>
    </source>
</evidence>
<dbReference type="Proteomes" id="UP000267096">
    <property type="component" value="Unassembled WGS sequence"/>
</dbReference>
<dbReference type="GO" id="GO:0016020">
    <property type="term" value="C:membrane"/>
    <property type="evidence" value="ECO:0007669"/>
    <property type="project" value="UniProtKB-SubCell"/>
</dbReference>
<dbReference type="EMBL" id="UYRR01031044">
    <property type="protein sequence ID" value="VDK44457.1"/>
    <property type="molecule type" value="Genomic_DNA"/>
</dbReference>
<dbReference type="GO" id="GO:0012505">
    <property type="term" value="C:endomembrane system"/>
    <property type="evidence" value="ECO:0007669"/>
    <property type="project" value="UniProtKB-SubCell"/>
</dbReference>
<keyword evidence="3" id="KW-0812">Transmembrane</keyword>
<evidence type="ECO:0000313" key="12">
    <source>
        <dbReference type="Proteomes" id="UP000267096"/>
    </source>
</evidence>
<dbReference type="FunFam" id="4.10.400.10:FF:000045">
    <property type="entry name" value="Low-density lipoprotein receptor-related protein 2"/>
    <property type="match status" value="1"/>
</dbReference>
<dbReference type="Pfam" id="PF00057">
    <property type="entry name" value="Ldl_recept_a"/>
    <property type="match status" value="1"/>
</dbReference>
<reference evidence="11 12" key="2">
    <citation type="submission" date="2018-11" db="EMBL/GenBank/DDBJ databases">
        <authorList>
            <consortium name="Pathogen Informatics"/>
        </authorList>
    </citation>
    <scope>NUCLEOTIDE SEQUENCE [LARGE SCALE GENOMIC DNA]</scope>
</reference>
<keyword evidence="12" id="KW-1185">Reference proteome</keyword>
<dbReference type="OrthoDB" id="10013209at2759"/>
<dbReference type="WBParaSite" id="ASIM_0001158501-mRNA-1">
    <property type="protein sequence ID" value="ASIM_0001158501-mRNA-1"/>
    <property type="gene ID" value="ASIM_0001158501"/>
</dbReference>
<dbReference type="AlphaFoldDB" id="A0A0M3JU40"/>
<dbReference type="InterPro" id="IPR023415">
    <property type="entry name" value="LDLR_class-A_CS"/>
</dbReference>
<evidence type="ECO:0000256" key="2">
    <source>
        <dbReference type="ARBA" id="ARBA00004308"/>
    </source>
</evidence>
<evidence type="ECO:0000256" key="5">
    <source>
        <dbReference type="ARBA" id="ARBA00022989"/>
    </source>
</evidence>
<keyword evidence="6" id="KW-0472">Membrane</keyword>
<keyword evidence="7 10" id="KW-1015">Disulfide bond</keyword>
<gene>
    <name evidence="11" type="ORF">ASIM_LOCUS11143</name>
</gene>
<comment type="caution">
    <text evidence="10">Lacks conserved residue(s) required for the propagation of feature annotation.</text>
</comment>
<evidence type="ECO:0000313" key="13">
    <source>
        <dbReference type="WBParaSite" id="ASIM_0001158501-mRNA-1"/>
    </source>
</evidence>
<protein>
    <submittedName>
        <fullName evidence="13">Low-density lipoprotein receptor domain class A</fullName>
    </submittedName>
</protein>
<comment type="subcellular location">
    <subcellularLocation>
        <location evidence="2">Endomembrane system</location>
    </subcellularLocation>
    <subcellularLocation>
        <location evidence="1">Membrane</location>
        <topology evidence="1">Single-pass membrane protein</topology>
    </subcellularLocation>
</comment>
<evidence type="ECO:0000256" key="8">
    <source>
        <dbReference type="ARBA" id="ARBA00023170"/>
    </source>
</evidence>
<reference evidence="13" key="1">
    <citation type="submission" date="2017-02" db="UniProtKB">
        <authorList>
            <consortium name="WormBaseParasite"/>
        </authorList>
    </citation>
    <scope>IDENTIFICATION</scope>
</reference>
<dbReference type="InterPro" id="IPR036055">
    <property type="entry name" value="LDL_receptor-like_sf"/>
</dbReference>
<dbReference type="SUPFAM" id="SSF57424">
    <property type="entry name" value="LDL receptor-like module"/>
    <property type="match status" value="1"/>
</dbReference>
<evidence type="ECO:0000256" key="7">
    <source>
        <dbReference type="ARBA" id="ARBA00023157"/>
    </source>
</evidence>
<dbReference type="InterPro" id="IPR050685">
    <property type="entry name" value="LDLR"/>
</dbReference>
<dbReference type="PANTHER" id="PTHR24270">
    <property type="entry name" value="LOW-DENSITY LIPOPROTEIN RECEPTOR-RELATED"/>
    <property type="match status" value="1"/>
</dbReference>
<evidence type="ECO:0000313" key="11">
    <source>
        <dbReference type="EMBL" id="VDK44457.1"/>
    </source>
</evidence>
<keyword evidence="9" id="KW-0325">Glycoprotein</keyword>
<evidence type="ECO:0000256" key="9">
    <source>
        <dbReference type="ARBA" id="ARBA00023180"/>
    </source>
</evidence>
<keyword evidence="5" id="KW-1133">Transmembrane helix</keyword>
<evidence type="ECO:0000256" key="4">
    <source>
        <dbReference type="ARBA" id="ARBA00022737"/>
    </source>
</evidence>
<evidence type="ECO:0000256" key="1">
    <source>
        <dbReference type="ARBA" id="ARBA00004167"/>
    </source>
</evidence>
<dbReference type="SMART" id="SM00192">
    <property type="entry name" value="LDLa"/>
    <property type="match status" value="1"/>
</dbReference>
<proteinExistence type="predicted"/>
<dbReference type="CDD" id="cd00112">
    <property type="entry name" value="LDLa"/>
    <property type="match status" value="1"/>
</dbReference>
<keyword evidence="8" id="KW-0675">Receptor</keyword>
<name>A0A0M3JU40_ANISI</name>
<evidence type="ECO:0000256" key="6">
    <source>
        <dbReference type="ARBA" id="ARBA00023136"/>
    </source>
</evidence>